<keyword evidence="6 7" id="KW-0472">Membrane</keyword>
<dbReference type="AlphaFoldDB" id="A0A326UC20"/>
<evidence type="ECO:0000313" key="9">
    <source>
        <dbReference type="EMBL" id="PZW26065.1"/>
    </source>
</evidence>
<protein>
    <submittedName>
        <fullName evidence="9">EmrB/QacA subfamily drug resistance transporter</fullName>
    </submittedName>
</protein>
<dbReference type="InterPro" id="IPR011701">
    <property type="entry name" value="MFS"/>
</dbReference>
<dbReference type="PROSITE" id="PS00216">
    <property type="entry name" value="SUGAR_TRANSPORT_1"/>
    <property type="match status" value="1"/>
</dbReference>
<feature type="transmembrane region" description="Helical" evidence="7">
    <location>
        <begin position="331"/>
        <end position="352"/>
    </location>
</feature>
<keyword evidence="4 7" id="KW-0812">Transmembrane</keyword>
<dbReference type="InterPro" id="IPR005829">
    <property type="entry name" value="Sugar_transporter_CS"/>
</dbReference>
<dbReference type="InterPro" id="IPR020846">
    <property type="entry name" value="MFS_dom"/>
</dbReference>
<dbReference type="PROSITE" id="PS50850">
    <property type="entry name" value="MFS"/>
    <property type="match status" value="1"/>
</dbReference>
<evidence type="ECO:0000256" key="5">
    <source>
        <dbReference type="ARBA" id="ARBA00022989"/>
    </source>
</evidence>
<feature type="transmembrane region" description="Helical" evidence="7">
    <location>
        <begin position="118"/>
        <end position="139"/>
    </location>
</feature>
<keyword evidence="2" id="KW-0813">Transport</keyword>
<dbReference type="Proteomes" id="UP000248806">
    <property type="component" value="Unassembled WGS sequence"/>
</dbReference>
<keyword evidence="10" id="KW-1185">Reference proteome</keyword>
<dbReference type="InterPro" id="IPR004638">
    <property type="entry name" value="EmrB-like"/>
</dbReference>
<feature type="transmembrane region" description="Helical" evidence="7">
    <location>
        <begin position="428"/>
        <end position="445"/>
    </location>
</feature>
<dbReference type="InterPro" id="IPR036259">
    <property type="entry name" value="MFS_trans_sf"/>
</dbReference>
<keyword evidence="5 7" id="KW-1133">Transmembrane helix</keyword>
<feature type="transmembrane region" description="Helical" evidence="7">
    <location>
        <begin position="257"/>
        <end position="275"/>
    </location>
</feature>
<feature type="transmembrane region" description="Helical" evidence="7">
    <location>
        <begin position="387"/>
        <end position="408"/>
    </location>
</feature>
<dbReference type="NCBIfam" id="TIGR00711">
    <property type="entry name" value="efflux_EmrB"/>
    <property type="match status" value="1"/>
</dbReference>
<feature type="transmembrane region" description="Helical" evidence="7">
    <location>
        <begin position="93"/>
        <end position="112"/>
    </location>
</feature>
<dbReference type="Gene3D" id="1.20.1250.20">
    <property type="entry name" value="MFS general substrate transporter like domains"/>
    <property type="match status" value="1"/>
</dbReference>
<evidence type="ECO:0000256" key="1">
    <source>
        <dbReference type="ARBA" id="ARBA00004651"/>
    </source>
</evidence>
<comment type="caution">
    <text evidence="9">The sequence shown here is derived from an EMBL/GenBank/DDBJ whole genome shotgun (WGS) entry which is preliminary data.</text>
</comment>
<feature type="transmembrane region" description="Helical" evidence="7">
    <location>
        <begin position="296"/>
        <end position="319"/>
    </location>
</feature>
<evidence type="ECO:0000256" key="3">
    <source>
        <dbReference type="ARBA" id="ARBA00022475"/>
    </source>
</evidence>
<feature type="transmembrane region" description="Helical" evidence="7">
    <location>
        <begin position="232"/>
        <end position="251"/>
    </location>
</feature>
<evidence type="ECO:0000256" key="2">
    <source>
        <dbReference type="ARBA" id="ARBA00022448"/>
    </source>
</evidence>
<evidence type="ECO:0000256" key="6">
    <source>
        <dbReference type="ARBA" id="ARBA00023136"/>
    </source>
</evidence>
<accession>A0A326UC20</accession>
<evidence type="ECO:0000256" key="7">
    <source>
        <dbReference type="SAM" id="Phobius"/>
    </source>
</evidence>
<feature type="domain" description="Major facilitator superfamily (MFS) profile" evidence="8">
    <location>
        <begin position="28"/>
        <end position="482"/>
    </location>
</feature>
<dbReference type="EMBL" id="QKUF01000016">
    <property type="protein sequence ID" value="PZW26065.1"/>
    <property type="molecule type" value="Genomic_DNA"/>
</dbReference>
<dbReference type="PANTHER" id="PTHR23501:SF197">
    <property type="entry name" value="COMD"/>
    <property type="match status" value="1"/>
</dbReference>
<dbReference type="PRINTS" id="PR01036">
    <property type="entry name" value="TCRTETB"/>
</dbReference>
<dbReference type="SUPFAM" id="SSF103473">
    <property type="entry name" value="MFS general substrate transporter"/>
    <property type="match status" value="1"/>
</dbReference>
<feature type="transmembrane region" description="Helical" evidence="7">
    <location>
        <begin position="457"/>
        <end position="478"/>
    </location>
</feature>
<keyword evidence="3" id="KW-1003">Cell membrane</keyword>
<dbReference type="RefSeq" id="WP_111324363.1">
    <property type="nucleotide sequence ID" value="NZ_BIFX01000003.1"/>
</dbReference>
<proteinExistence type="predicted"/>
<dbReference type="Pfam" id="PF07690">
    <property type="entry name" value="MFS_1"/>
    <property type="match status" value="2"/>
</dbReference>
<feature type="transmembrane region" description="Helical" evidence="7">
    <location>
        <begin position="62"/>
        <end position="81"/>
    </location>
</feature>
<dbReference type="FunFam" id="1.20.1720.10:FF:000004">
    <property type="entry name" value="EmrB/QacA family drug resistance transporter"/>
    <property type="match status" value="1"/>
</dbReference>
<feature type="transmembrane region" description="Helical" evidence="7">
    <location>
        <begin position="151"/>
        <end position="172"/>
    </location>
</feature>
<sequence>METQKQCVPVQDSQMSACRLQGRGFVCVLVALLLTLLLEALDQSIVDTAMPQIVASLGGIEYYSWVVNGYLVAIATVIPVVGKLSDVFGRKWFLVSGVTLFLLGSLLAGLAQTIEQLIAARVIQGLGAGVGIALVVVVVADIFPPEKRGRWQAIFGSVYGCANLLGPTLGGWLTDHGSLLPSVVMPSTRWRWIFYINLPVGMLALVLLLIFLPVRFSHQEVRSSNAATVKQIDICGALLIMLATVCMLVGLSTSTHFTSGMILAALVCYGLFLFVERRAKDPVIPPRIFRNRIFTIASILNLLQGVILFNLTIYLPLFLQEVLKVSATTSGALLTPMLVSSNLASLLAGFAAKGLKGYRRIVIGGALAMSIATFLLAQFVFTASLFSLLSIMVLAGLGLGVFFSMAPLAAQNALSPSQLGVGMSVMRYLGQLGPTLGVALVGMVVKSRLSVSLPVALQGGFQVLFAISLLVLVLAVFLREKS</sequence>
<dbReference type="OrthoDB" id="147815at2"/>
<feature type="transmembrane region" description="Helical" evidence="7">
    <location>
        <begin position="361"/>
        <end position="381"/>
    </location>
</feature>
<dbReference type="Gene3D" id="1.20.1720.10">
    <property type="entry name" value="Multidrug resistance protein D"/>
    <property type="match status" value="1"/>
</dbReference>
<feature type="transmembrane region" description="Helical" evidence="7">
    <location>
        <begin position="24"/>
        <end position="42"/>
    </location>
</feature>
<evidence type="ECO:0000259" key="8">
    <source>
        <dbReference type="PROSITE" id="PS50850"/>
    </source>
</evidence>
<name>A0A326UC20_THEHA</name>
<comment type="subcellular location">
    <subcellularLocation>
        <location evidence="1">Cell membrane</location>
        <topology evidence="1">Multi-pass membrane protein</topology>
    </subcellularLocation>
</comment>
<reference evidence="9 10" key="1">
    <citation type="submission" date="2018-06" db="EMBL/GenBank/DDBJ databases">
        <title>Genomic Encyclopedia of Archaeal and Bacterial Type Strains, Phase II (KMG-II): from individual species to whole genera.</title>
        <authorList>
            <person name="Goeker M."/>
        </authorList>
    </citation>
    <scope>NUCLEOTIDE SEQUENCE [LARGE SCALE GENOMIC DNA]</scope>
    <source>
        <strain evidence="9 10">ATCC BAA-1881</strain>
    </source>
</reference>
<evidence type="ECO:0000313" key="10">
    <source>
        <dbReference type="Proteomes" id="UP000248806"/>
    </source>
</evidence>
<organism evidence="9 10">
    <name type="scientific">Thermosporothrix hazakensis</name>
    <dbReference type="NCBI Taxonomy" id="644383"/>
    <lineage>
        <taxon>Bacteria</taxon>
        <taxon>Bacillati</taxon>
        <taxon>Chloroflexota</taxon>
        <taxon>Ktedonobacteria</taxon>
        <taxon>Ktedonobacterales</taxon>
        <taxon>Thermosporotrichaceae</taxon>
        <taxon>Thermosporothrix</taxon>
    </lineage>
</organism>
<dbReference type="GO" id="GO:0022857">
    <property type="term" value="F:transmembrane transporter activity"/>
    <property type="evidence" value="ECO:0007669"/>
    <property type="project" value="InterPro"/>
</dbReference>
<feature type="transmembrane region" description="Helical" evidence="7">
    <location>
        <begin position="192"/>
        <end position="212"/>
    </location>
</feature>
<evidence type="ECO:0000256" key="4">
    <source>
        <dbReference type="ARBA" id="ARBA00022692"/>
    </source>
</evidence>
<gene>
    <name evidence="9" type="ORF">EI42_04024</name>
</gene>
<dbReference type="PANTHER" id="PTHR23501">
    <property type="entry name" value="MAJOR FACILITATOR SUPERFAMILY"/>
    <property type="match status" value="1"/>
</dbReference>
<dbReference type="GO" id="GO:0005886">
    <property type="term" value="C:plasma membrane"/>
    <property type="evidence" value="ECO:0007669"/>
    <property type="project" value="UniProtKB-SubCell"/>
</dbReference>